<feature type="transmembrane region" description="Helical" evidence="1">
    <location>
        <begin position="150"/>
        <end position="173"/>
    </location>
</feature>
<gene>
    <name evidence="2" type="ORF">LX64_00122</name>
</gene>
<feature type="transmembrane region" description="Helical" evidence="1">
    <location>
        <begin position="112"/>
        <end position="130"/>
    </location>
</feature>
<feature type="transmembrane region" description="Helical" evidence="1">
    <location>
        <begin position="334"/>
        <end position="354"/>
    </location>
</feature>
<reference evidence="2 3" key="1">
    <citation type="submission" date="2018-06" db="EMBL/GenBank/DDBJ databases">
        <title>Genomic Encyclopedia of Archaeal and Bacterial Type Strains, Phase II (KMG-II): from individual species to whole genera.</title>
        <authorList>
            <person name="Goeker M."/>
        </authorList>
    </citation>
    <scope>NUCLEOTIDE SEQUENCE [LARGE SCALE GENOMIC DNA]</scope>
    <source>
        <strain evidence="2 3">DSM 23857</strain>
    </source>
</reference>
<keyword evidence="1" id="KW-0812">Transmembrane</keyword>
<feature type="transmembrane region" description="Helical" evidence="1">
    <location>
        <begin position="69"/>
        <end position="91"/>
    </location>
</feature>
<keyword evidence="1" id="KW-1133">Transmembrane helix</keyword>
<feature type="transmembrane region" description="Helical" evidence="1">
    <location>
        <begin position="43"/>
        <end position="63"/>
    </location>
</feature>
<evidence type="ECO:0000256" key="1">
    <source>
        <dbReference type="SAM" id="Phobius"/>
    </source>
</evidence>
<feature type="transmembrane region" description="Helical" evidence="1">
    <location>
        <begin position="235"/>
        <end position="254"/>
    </location>
</feature>
<feature type="transmembrane region" description="Helical" evidence="1">
    <location>
        <begin position="391"/>
        <end position="408"/>
    </location>
</feature>
<dbReference type="EMBL" id="QLLL01000001">
    <property type="protein sequence ID" value="RAJ10519.1"/>
    <property type="molecule type" value="Genomic_DNA"/>
</dbReference>
<accession>A0A327R0Y6</accession>
<comment type="caution">
    <text evidence="2">The sequence shown here is derived from an EMBL/GenBank/DDBJ whole genome shotgun (WGS) entry which is preliminary data.</text>
</comment>
<keyword evidence="1" id="KW-0472">Membrane</keyword>
<evidence type="ECO:0000313" key="3">
    <source>
        <dbReference type="Proteomes" id="UP000249547"/>
    </source>
</evidence>
<sequence>MIDQLNGFLITKLGITISISQMLKSIYLLGMLAYVMVVDRHKFLVLLGFTLVVFLPILSNLLFYSKRIIFLYDDIAFVSKLLTFPVSYYFFISVAKKYPFIQDNIKRHANTFFFIILVALIFSLLGFGNSNYGQVGGAENEDGMSYGYKGYFIAGNELSALFVLLYAFFCYYLYKNFKSIFLVSGGLIIGLLAAGLIVTKTALAGYVVISIGTPFFIKYQESKSVFSYTKYDKKFLKIFIILPLFISVVLYSLFQERIEANISRIQYNIAKADELSSFLLSGRDNRVKNSVDLFVEKYAWYEKMFGTGWEYPKDRIKAEMLGIGTAELDYLDLLISNGIIGLLLVYGFWVVVLLKMTSAFLSKNRHSLISPALLGFTLLFFLSFISGHIMYSAMVGFYLGYFVTPLNMKKELILIA</sequence>
<organism evidence="2 3">
    <name type="scientific">Chitinophaga skermanii</name>
    <dbReference type="NCBI Taxonomy" id="331697"/>
    <lineage>
        <taxon>Bacteria</taxon>
        <taxon>Pseudomonadati</taxon>
        <taxon>Bacteroidota</taxon>
        <taxon>Chitinophagia</taxon>
        <taxon>Chitinophagales</taxon>
        <taxon>Chitinophagaceae</taxon>
        <taxon>Chitinophaga</taxon>
    </lineage>
</organism>
<keyword evidence="3" id="KW-1185">Reference proteome</keyword>
<feature type="transmembrane region" description="Helical" evidence="1">
    <location>
        <begin position="180"/>
        <end position="197"/>
    </location>
</feature>
<proteinExistence type="predicted"/>
<dbReference type="GO" id="GO:0016874">
    <property type="term" value="F:ligase activity"/>
    <property type="evidence" value="ECO:0007669"/>
    <property type="project" value="UniProtKB-KW"/>
</dbReference>
<dbReference type="Proteomes" id="UP000249547">
    <property type="component" value="Unassembled WGS sequence"/>
</dbReference>
<feature type="transmembrane region" description="Helical" evidence="1">
    <location>
        <begin position="15"/>
        <end position="36"/>
    </location>
</feature>
<name>A0A327R0Y6_9BACT</name>
<dbReference type="Pfam" id="PF13425">
    <property type="entry name" value="O-antigen_lig"/>
    <property type="match status" value="1"/>
</dbReference>
<dbReference type="AlphaFoldDB" id="A0A327R0Y6"/>
<protein>
    <submittedName>
        <fullName evidence="2">O-antigen ligase-like membrane protein</fullName>
    </submittedName>
</protein>
<evidence type="ECO:0000313" key="2">
    <source>
        <dbReference type="EMBL" id="RAJ10519.1"/>
    </source>
</evidence>
<dbReference type="RefSeq" id="WP_245952506.1">
    <property type="nucleotide sequence ID" value="NZ_QLLL01000001.1"/>
</dbReference>
<keyword evidence="2" id="KW-0436">Ligase</keyword>
<dbReference type="InterPro" id="IPR049504">
    <property type="entry name" value="O-antigen_lig"/>
</dbReference>